<evidence type="ECO:0000313" key="2">
    <source>
        <dbReference type="EMBL" id="MCB5181014.1"/>
    </source>
</evidence>
<dbReference type="EMBL" id="JAJAUY010000060">
    <property type="protein sequence ID" value="MCB5181014.1"/>
    <property type="molecule type" value="Genomic_DNA"/>
</dbReference>
<organism evidence="2 3">
    <name type="scientific">Streptomyces antimicrobicus</name>
    <dbReference type="NCBI Taxonomy" id="2883108"/>
    <lineage>
        <taxon>Bacteria</taxon>
        <taxon>Bacillati</taxon>
        <taxon>Actinomycetota</taxon>
        <taxon>Actinomycetes</taxon>
        <taxon>Kitasatosporales</taxon>
        <taxon>Streptomycetaceae</taxon>
        <taxon>Streptomyces</taxon>
    </lineage>
</organism>
<evidence type="ECO:0000256" key="1">
    <source>
        <dbReference type="SAM" id="SignalP"/>
    </source>
</evidence>
<feature type="signal peptide" evidence="1">
    <location>
        <begin position="1"/>
        <end position="28"/>
    </location>
</feature>
<keyword evidence="3" id="KW-1185">Reference proteome</keyword>
<comment type="caution">
    <text evidence="2">The sequence shown here is derived from an EMBL/GenBank/DDBJ whole genome shotgun (WGS) entry which is preliminary data.</text>
</comment>
<evidence type="ECO:0008006" key="4">
    <source>
        <dbReference type="Google" id="ProtNLM"/>
    </source>
</evidence>
<name>A0ABS8B8Y5_9ACTN</name>
<dbReference type="RefSeq" id="WP_226728105.1">
    <property type="nucleotide sequence ID" value="NZ_JAJAUY010000060.1"/>
</dbReference>
<accession>A0ABS8B8Y5</accession>
<proteinExistence type="predicted"/>
<gene>
    <name evidence="2" type="ORF">LG632_16685</name>
</gene>
<dbReference type="Proteomes" id="UP001199054">
    <property type="component" value="Unassembled WGS sequence"/>
</dbReference>
<feature type="chain" id="PRO_5045090245" description="Secreted protein" evidence="1">
    <location>
        <begin position="29"/>
        <end position="149"/>
    </location>
</feature>
<evidence type="ECO:0000313" key="3">
    <source>
        <dbReference type="Proteomes" id="UP001199054"/>
    </source>
</evidence>
<reference evidence="2 3" key="1">
    <citation type="submission" date="2021-10" db="EMBL/GenBank/DDBJ databases">
        <title>Streptomyces sp. strain SMC 277, a novel streptomycete isolated from soil.</title>
        <authorList>
            <person name="Chanama M."/>
        </authorList>
    </citation>
    <scope>NUCLEOTIDE SEQUENCE [LARGE SCALE GENOMIC DNA]</scope>
    <source>
        <strain evidence="2 3">SMC 277</strain>
    </source>
</reference>
<sequence length="149" mass="16047">MRNLPHRLSALCLTALIALAASAPAAVADGPFGHKRHTAAQIGRFLTDFYGHHGPSRYHRTHRVSHQLKEKQQNTPDQDVLLCARNVPQDITVGEVTVAQSAGVGWATVTTHWGAGEIDTVTAYVRLDSRPIVLDDVICGGPATPRSTP</sequence>
<keyword evidence="1" id="KW-0732">Signal</keyword>
<protein>
    <recommendedName>
        <fullName evidence="4">Secreted protein</fullName>
    </recommendedName>
</protein>